<dbReference type="InterPro" id="IPR038135">
    <property type="entry name" value="Methylthiotransferase_N_sf"/>
</dbReference>
<evidence type="ECO:0000256" key="1">
    <source>
        <dbReference type="ARBA" id="ARBA00001966"/>
    </source>
</evidence>
<dbReference type="Gene3D" id="3.80.30.20">
    <property type="entry name" value="tm_1862 like domain"/>
    <property type="match status" value="1"/>
</dbReference>
<dbReference type="InterPro" id="IPR006638">
    <property type="entry name" value="Elp3/MiaA/NifB-like_rSAM"/>
</dbReference>
<organism evidence="11">
    <name type="scientific">marine metagenome</name>
    <dbReference type="NCBI Taxonomy" id="408172"/>
    <lineage>
        <taxon>unclassified sequences</taxon>
        <taxon>metagenomes</taxon>
        <taxon>ecological metagenomes</taxon>
    </lineage>
</organism>
<dbReference type="InterPro" id="IPR058240">
    <property type="entry name" value="rSAM_sf"/>
</dbReference>
<evidence type="ECO:0000256" key="5">
    <source>
        <dbReference type="ARBA" id="ARBA00022694"/>
    </source>
</evidence>
<dbReference type="SMART" id="SM00729">
    <property type="entry name" value="Elp3"/>
    <property type="match status" value="1"/>
</dbReference>
<dbReference type="GO" id="GO:0035599">
    <property type="term" value="F:aspartic acid methylthiotransferase activity"/>
    <property type="evidence" value="ECO:0007669"/>
    <property type="project" value="TreeGrafter"/>
</dbReference>
<dbReference type="GO" id="GO:0006400">
    <property type="term" value="P:tRNA modification"/>
    <property type="evidence" value="ECO:0007669"/>
    <property type="project" value="InterPro"/>
</dbReference>
<dbReference type="InterPro" id="IPR020612">
    <property type="entry name" value="Methylthiotransferase_CS"/>
</dbReference>
<dbReference type="InterPro" id="IPR013848">
    <property type="entry name" value="Methylthiotransferase_N"/>
</dbReference>
<dbReference type="InterPro" id="IPR006467">
    <property type="entry name" value="MiaB-like_bact"/>
</dbReference>
<dbReference type="SFLD" id="SFLDS00029">
    <property type="entry name" value="Radical_SAM"/>
    <property type="match status" value="1"/>
</dbReference>
<sequence>MGSPYKKVAFQTLGCKLNFAETSTLVRDFSSHGYAQVGIDNPADIYVINTCSVTENANKKARKAVRRALRNSPQAKVAVIGCYAQLNPEEIADMPGVSIVAGAEDKFNLFEKIESNELRGQTIILNSEIDSVVKFNPSYSMGERTRSFLKVQDGCDYTCSFCTIPLARGKSRSANIADTLIQAREIAETEIKEIVLTGVNVGDFGKNYKESFFDLIQELDKVKGIERYRISSIEPNLLSDEIIYFTANSEKFLPHFHIPLQSGSDQILKAMRRRYNSDLFVRRINKIKSIMPDACIGVDVIVGFPGESEDNFQETSELLNQLDVSYLHVFSYSQRDNTDAVKIKPKISQQTIAERGKILHRLSMKKKRQFYEKNTGKIRQVLFETYEEGILSGHSENYVPVSIKGNEDEVNQIIPVKLVRLEDGEILGKRLE</sequence>
<feature type="domain" description="Radical SAM core" evidence="10">
    <location>
        <begin position="141"/>
        <end position="369"/>
    </location>
</feature>
<dbReference type="NCBIfam" id="TIGR00089">
    <property type="entry name" value="MiaB/RimO family radical SAM methylthiotransferase"/>
    <property type="match status" value="1"/>
</dbReference>
<dbReference type="Pfam" id="PF04055">
    <property type="entry name" value="Radical_SAM"/>
    <property type="match status" value="1"/>
</dbReference>
<dbReference type="SFLD" id="SFLDG01061">
    <property type="entry name" value="methylthiotransferase"/>
    <property type="match status" value="1"/>
</dbReference>
<dbReference type="InterPro" id="IPR005839">
    <property type="entry name" value="Methylthiotransferase"/>
</dbReference>
<dbReference type="Gene3D" id="3.40.50.12160">
    <property type="entry name" value="Methylthiotransferase, N-terminal domain"/>
    <property type="match status" value="1"/>
</dbReference>
<evidence type="ECO:0000256" key="3">
    <source>
        <dbReference type="ARBA" id="ARBA00022490"/>
    </source>
</evidence>
<reference evidence="11" key="1">
    <citation type="submission" date="2018-05" db="EMBL/GenBank/DDBJ databases">
        <authorList>
            <person name="Lanie J.A."/>
            <person name="Ng W.-L."/>
            <person name="Kazmierczak K.M."/>
            <person name="Andrzejewski T.M."/>
            <person name="Davidsen T.M."/>
            <person name="Wayne K.J."/>
            <person name="Tettelin H."/>
            <person name="Glass J.I."/>
            <person name="Rusch D."/>
            <person name="Podicherti R."/>
            <person name="Tsui H.-C.T."/>
            <person name="Winkler M.E."/>
        </authorList>
    </citation>
    <scope>NUCLEOTIDE SEQUENCE</scope>
</reference>
<name>A0A381N5E5_9ZZZZ</name>
<dbReference type="InterPro" id="IPR023404">
    <property type="entry name" value="rSAM_horseshoe"/>
</dbReference>
<evidence type="ECO:0000259" key="9">
    <source>
        <dbReference type="PROSITE" id="PS51449"/>
    </source>
</evidence>
<dbReference type="EMBL" id="UINC01000090">
    <property type="protein sequence ID" value="SUZ48868.1"/>
    <property type="molecule type" value="Genomic_DNA"/>
</dbReference>
<evidence type="ECO:0000259" key="10">
    <source>
        <dbReference type="PROSITE" id="PS51918"/>
    </source>
</evidence>
<dbReference type="NCBIfam" id="TIGR01579">
    <property type="entry name" value="MiaB-like-C"/>
    <property type="match status" value="1"/>
</dbReference>
<dbReference type="SFLD" id="SFLDG01082">
    <property type="entry name" value="B12-binding_domain_containing"/>
    <property type="match status" value="1"/>
</dbReference>
<keyword evidence="6" id="KW-0479">Metal-binding</keyword>
<dbReference type="PROSITE" id="PS01278">
    <property type="entry name" value="MTTASE_RADICAL"/>
    <property type="match status" value="1"/>
</dbReference>
<dbReference type="GO" id="GO:0051539">
    <property type="term" value="F:4 iron, 4 sulfur cluster binding"/>
    <property type="evidence" value="ECO:0007669"/>
    <property type="project" value="UniProtKB-KW"/>
</dbReference>
<dbReference type="InterPro" id="IPR007197">
    <property type="entry name" value="rSAM"/>
</dbReference>
<dbReference type="GO" id="GO:0046872">
    <property type="term" value="F:metal ion binding"/>
    <property type="evidence" value="ECO:0007669"/>
    <property type="project" value="UniProtKB-KW"/>
</dbReference>
<evidence type="ECO:0000256" key="7">
    <source>
        <dbReference type="ARBA" id="ARBA00023004"/>
    </source>
</evidence>
<keyword evidence="3" id="KW-0963">Cytoplasm</keyword>
<gene>
    <name evidence="11" type="ORF">METZ01_LOCUS1722</name>
</gene>
<dbReference type="PANTHER" id="PTHR43837">
    <property type="entry name" value="RIBOSOMAL PROTEIN S12 METHYLTHIOTRANSFERASE RIMO"/>
    <property type="match status" value="1"/>
</dbReference>
<keyword evidence="8" id="KW-0411">Iron-sulfur</keyword>
<dbReference type="PROSITE" id="PS51918">
    <property type="entry name" value="RADICAL_SAM"/>
    <property type="match status" value="1"/>
</dbReference>
<evidence type="ECO:0000256" key="6">
    <source>
        <dbReference type="ARBA" id="ARBA00022723"/>
    </source>
</evidence>
<keyword evidence="7" id="KW-0408">Iron</keyword>
<dbReference type="AlphaFoldDB" id="A0A381N5E5"/>
<dbReference type="SUPFAM" id="SSF102114">
    <property type="entry name" value="Radical SAM enzymes"/>
    <property type="match status" value="1"/>
</dbReference>
<protein>
    <submittedName>
        <fullName evidence="11">Uncharacterized protein</fullName>
    </submittedName>
</protein>
<dbReference type="InterPro" id="IPR005840">
    <property type="entry name" value="Ribosomal_uS12_MeSTrfase_RimO"/>
</dbReference>
<proteinExistence type="predicted"/>
<evidence type="ECO:0000256" key="8">
    <source>
        <dbReference type="ARBA" id="ARBA00023014"/>
    </source>
</evidence>
<evidence type="ECO:0000313" key="11">
    <source>
        <dbReference type="EMBL" id="SUZ48868.1"/>
    </source>
</evidence>
<dbReference type="FunFam" id="3.40.50.12160:FF:000004">
    <property type="entry name" value="Threonylcarbamoyladenosine tRNA methylthiotransferase MtaB"/>
    <property type="match status" value="1"/>
</dbReference>
<keyword evidence="4" id="KW-0949">S-adenosyl-L-methionine</keyword>
<evidence type="ECO:0000256" key="2">
    <source>
        <dbReference type="ARBA" id="ARBA00022485"/>
    </source>
</evidence>
<evidence type="ECO:0000256" key="4">
    <source>
        <dbReference type="ARBA" id="ARBA00022691"/>
    </source>
</evidence>
<dbReference type="PROSITE" id="PS51449">
    <property type="entry name" value="MTTASE_N"/>
    <property type="match status" value="1"/>
</dbReference>
<comment type="cofactor">
    <cofactor evidence="1">
        <name>[4Fe-4S] cluster</name>
        <dbReference type="ChEBI" id="CHEBI:49883"/>
    </cofactor>
</comment>
<dbReference type="GO" id="GO:0005829">
    <property type="term" value="C:cytosol"/>
    <property type="evidence" value="ECO:0007669"/>
    <property type="project" value="TreeGrafter"/>
</dbReference>
<keyword evidence="2" id="KW-0004">4Fe-4S</keyword>
<feature type="domain" description="MTTase N-terminal" evidence="9">
    <location>
        <begin position="6"/>
        <end position="118"/>
    </location>
</feature>
<dbReference type="PANTHER" id="PTHR43837:SF1">
    <property type="entry name" value="RIBOSOMAL PROTEIN US12 METHYLTHIOTRANSFERASE RIMO"/>
    <property type="match status" value="1"/>
</dbReference>
<dbReference type="Pfam" id="PF00919">
    <property type="entry name" value="UPF0004"/>
    <property type="match status" value="1"/>
</dbReference>
<accession>A0A381N5E5</accession>
<keyword evidence="5" id="KW-0819">tRNA processing</keyword>